<comment type="caution">
    <text evidence="1">The sequence shown here is derived from an EMBL/GenBank/DDBJ whole genome shotgun (WGS) entry which is preliminary data.</text>
</comment>
<name>A0AAD7HH48_9AGAR</name>
<organism evidence="1 2">
    <name type="scientific">Mycena metata</name>
    <dbReference type="NCBI Taxonomy" id="1033252"/>
    <lineage>
        <taxon>Eukaryota</taxon>
        <taxon>Fungi</taxon>
        <taxon>Dikarya</taxon>
        <taxon>Basidiomycota</taxon>
        <taxon>Agaricomycotina</taxon>
        <taxon>Agaricomycetes</taxon>
        <taxon>Agaricomycetidae</taxon>
        <taxon>Agaricales</taxon>
        <taxon>Marasmiineae</taxon>
        <taxon>Mycenaceae</taxon>
        <taxon>Mycena</taxon>
    </lineage>
</organism>
<reference evidence="1" key="1">
    <citation type="submission" date="2023-03" db="EMBL/GenBank/DDBJ databases">
        <title>Massive genome expansion in bonnet fungi (Mycena s.s.) driven by repeated elements and novel gene families across ecological guilds.</title>
        <authorList>
            <consortium name="Lawrence Berkeley National Laboratory"/>
            <person name="Harder C.B."/>
            <person name="Miyauchi S."/>
            <person name="Viragh M."/>
            <person name="Kuo A."/>
            <person name="Thoen E."/>
            <person name="Andreopoulos B."/>
            <person name="Lu D."/>
            <person name="Skrede I."/>
            <person name="Drula E."/>
            <person name="Henrissat B."/>
            <person name="Morin E."/>
            <person name="Kohler A."/>
            <person name="Barry K."/>
            <person name="LaButti K."/>
            <person name="Morin E."/>
            <person name="Salamov A."/>
            <person name="Lipzen A."/>
            <person name="Mereny Z."/>
            <person name="Hegedus B."/>
            <person name="Baldrian P."/>
            <person name="Stursova M."/>
            <person name="Weitz H."/>
            <person name="Taylor A."/>
            <person name="Grigoriev I.V."/>
            <person name="Nagy L.G."/>
            <person name="Martin F."/>
            <person name="Kauserud H."/>
        </authorList>
    </citation>
    <scope>NUCLEOTIDE SEQUENCE</scope>
    <source>
        <strain evidence="1">CBHHK182m</strain>
    </source>
</reference>
<gene>
    <name evidence="1" type="ORF">B0H16DRAFT_1474404</name>
</gene>
<keyword evidence="2" id="KW-1185">Reference proteome</keyword>
<proteinExistence type="predicted"/>
<dbReference type="EMBL" id="JARKIB010000240">
    <property type="protein sequence ID" value="KAJ7720414.1"/>
    <property type="molecule type" value="Genomic_DNA"/>
</dbReference>
<evidence type="ECO:0000313" key="1">
    <source>
        <dbReference type="EMBL" id="KAJ7720414.1"/>
    </source>
</evidence>
<protein>
    <submittedName>
        <fullName evidence="1">Uncharacterized protein</fullName>
    </submittedName>
</protein>
<dbReference type="AlphaFoldDB" id="A0AAD7HH48"/>
<accession>A0AAD7HH48</accession>
<dbReference type="Proteomes" id="UP001215598">
    <property type="component" value="Unassembled WGS sequence"/>
</dbReference>
<sequence>MSSSSFPRFLGCGGCSELAETAAGQNAGRRWPRRWEGGGEVEGSLQETFKCYMGPKGPARTLIEVELNKYIKFKLQKLTLATKKKNGNKIGQGGFSFRLSTVLGVESQFNLGERNEDYEKKAYLAGNRF</sequence>
<evidence type="ECO:0000313" key="2">
    <source>
        <dbReference type="Proteomes" id="UP001215598"/>
    </source>
</evidence>